<comment type="caution">
    <text evidence="1">The sequence shown here is derived from an EMBL/GenBank/DDBJ whole genome shotgun (WGS) entry which is preliminary data.</text>
</comment>
<sequence length="328" mass="36631">MTTSNPTYGIFTFVEPDLSIPAHDRPMFAAPETKNIVEEKLVLHDFRTATDIVRGAKGLDEQGFTFINHKSSLSTESLLNGTNIEDVEDTYAQEALNLMIELTGAKRGIVHNVVFRRRLSPGEPDLSSLFPKGPNGKAETPSKRILVPAPQGPARQMHIDLSVEGLEQTLRYCRRDIAKFASNVLEAQDRLAAGEENVRVPRFAAYSVWRALRTVKRDPIAVCDWRSLDKQSDLVHTENRKPSEINSCGYYIGGAMGGLPPKNPQAQRWYWIPNQTPEEVTIIKFADSESRLNPAVAAGCLHGSPEVPGTEDEEPRCSVETRVYLFWE</sequence>
<protein>
    <submittedName>
        <fullName evidence="1">Uncharacterized protein</fullName>
    </submittedName>
</protein>
<name>A0ACC3YQ53_COLTU</name>
<dbReference type="EMBL" id="VUJX02000007">
    <property type="protein sequence ID" value="KAL0934058.1"/>
    <property type="molecule type" value="Genomic_DNA"/>
</dbReference>
<organism evidence="1 2">
    <name type="scientific">Colletotrichum truncatum</name>
    <name type="common">Anthracnose fungus</name>
    <name type="synonym">Colletotrichum capsici</name>
    <dbReference type="NCBI Taxonomy" id="5467"/>
    <lineage>
        <taxon>Eukaryota</taxon>
        <taxon>Fungi</taxon>
        <taxon>Dikarya</taxon>
        <taxon>Ascomycota</taxon>
        <taxon>Pezizomycotina</taxon>
        <taxon>Sordariomycetes</taxon>
        <taxon>Hypocreomycetidae</taxon>
        <taxon>Glomerellales</taxon>
        <taxon>Glomerellaceae</taxon>
        <taxon>Colletotrichum</taxon>
        <taxon>Colletotrichum truncatum species complex</taxon>
    </lineage>
</organism>
<proteinExistence type="predicted"/>
<keyword evidence="2" id="KW-1185">Reference proteome</keyword>
<dbReference type="Proteomes" id="UP000805649">
    <property type="component" value="Unassembled WGS sequence"/>
</dbReference>
<evidence type="ECO:0000313" key="2">
    <source>
        <dbReference type="Proteomes" id="UP000805649"/>
    </source>
</evidence>
<accession>A0ACC3YQ53</accession>
<reference evidence="1 2" key="1">
    <citation type="journal article" date="2020" name="Phytopathology">
        <title>Genome Sequence Resources of Colletotrichum truncatum, C. plurivorum, C. musicola, and C. sojae: Four Species Pathogenic to Soybean (Glycine max).</title>
        <authorList>
            <person name="Rogerio F."/>
            <person name="Boufleur T.R."/>
            <person name="Ciampi-Guillardi M."/>
            <person name="Sukno S.A."/>
            <person name="Thon M.R."/>
            <person name="Massola Junior N.S."/>
            <person name="Baroncelli R."/>
        </authorList>
    </citation>
    <scope>NUCLEOTIDE SEQUENCE [LARGE SCALE GENOMIC DNA]</scope>
    <source>
        <strain evidence="1 2">CMES1059</strain>
    </source>
</reference>
<gene>
    <name evidence="1" type="ORF">CTRU02_210857</name>
</gene>
<evidence type="ECO:0000313" key="1">
    <source>
        <dbReference type="EMBL" id="KAL0934058.1"/>
    </source>
</evidence>